<name>D9Q2Q2_ACIS3</name>
<dbReference type="InterPro" id="IPR012309">
    <property type="entry name" value="DNA_ligase_ATP-dep_C"/>
</dbReference>
<dbReference type="FunFam" id="1.10.3260.10:FF:000007">
    <property type="entry name" value="DNA ligase"/>
    <property type="match status" value="1"/>
</dbReference>
<feature type="binding site" evidence="14">
    <location>
        <position position="264"/>
    </location>
    <ligand>
        <name>ATP</name>
        <dbReference type="ChEBI" id="CHEBI:30616"/>
    </ligand>
</feature>
<dbReference type="CDD" id="cd07969">
    <property type="entry name" value="OBF_DNA_ligase_I"/>
    <property type="match status" value="1"/>
</dbReference>
<feature type="domain" description="ATP-dependent DNA ligase family profile" evidence="16">
    <location>
        <begin position="344"/>
        <end position="479"/>
    </location>
</feature>
<feature type="binding site" evidence="14">
    <location>
        <position position="316"/>
    </location>
    <ligand>
        <name>ATP</name>
        <dbReference type="ChEBI" id="CHEBI:30616"/>
    </ligand>
</feature>
<feature type="binding site" evidence="14">
    <location>
        <position position="286"/>
    </location>
    <ligand>
        <name>ATP</name>
        <dbReference type="ChEBI" id="CHEBI:30616"/>
    </ligand>
</feature>
<dbReference type="KEGG" id="asc:ASAC_1185"/>
<dbReference type="Proteomes" id="UP000000346">
    <property type="component" value="Chromosome"/>
</dbReference>
<dbReference type="InterPro" id="IPR050191">
    <property type="entry name" value="ATP-dep_DNA_ligase"/>
</dbReference>
<dbReference type="Gene3D" id="3.30.470.30">
    <property type="entry name" value="DNA ligase/mRNA capping enzyme"/>
    <property type="match status" value="1"/>
</dbReference>
<protein>
    <recommendedName>
        <fullName evidence="2 14">DNA ligase</fullName>
        <ecNumber evidence="14">6.5.1.1</ecNumber>
    </recommendedName>
    <alternativeName>
        <fullName evidence="14">Polydeoxyribonucleotide synthase [ATP]</fullName>
    </alternativeName>
</protein>
<evidence type="ECO:0000256" key="5">
    <source>
        <dbReference type="ARBA" id="ARBA00022705"/>
    </source>
</evidence>
<dbReference type="GO" id="GO:0005524">
    <property type="term" value="F:ATP binding"/>
    <property type="evidence" value="ECO:0007669"/>
    <property type="project" value="UniProtKB-UniRule"/>
</dbReference>
<evidence type="ECO:0000256" key="8">
    <source>
        <dbReference type="ARBA" id="ARBA00022763"/>
    </source>
</evidence>
<dbReference type="GO" id="GO:0003677">
    <property type="term" value="F:DNA binding"/>
    <property type="evidence" value="ECO:0007669"/>
    <property type="project" value="InterPro"/>
</dbReference>
<dbReference type="GO" id="GO:0006310">
    <property type="term" value="P:DNA recombination"/>
    <property type="evidence" value="ECO:0007669"/>
    <property type="project" value="UniProtKB-UniRule"/>
</dbReference>
<keyword evidence="18" id="KW-1185">Reference proteome</keyword>
<evidence type="ECO:0000256" key="12">
    <source>
        <dbReference type="ARBA" id="ARBA00023204"/>
    </source>
</evidence>
<dbReference type="InterPro" id="IPR022865">
    <property type="entry name" value="DNA_ligae_ATP-dep_bac/arc"/>
</dbReference>
<sequence length="607" mass="67632">MLPSDMMFEDIANTFSSMEGITSRIQLTQLLAGLLKRTPADVIDKVVYMIQSKLGPDWKGIPELGVGDKLLVQAIALAYGKSEGDVQKLVDKLGDPGKVAEQLAQTGGHLKSNLLTFMGGGSSQLTVSRVFDSFMKIAYATGESSRDLKLKTLAGLLKDAKPIEARYIVRFVEGRLRLGIGDATILDALAVAYGGSSAVRDLIERAYNLRADLGEIAKIVATQGVEALKGLKPEVGTPIRPMLAERANDVKEILAKVGGKAYVEYKYDGERGQIHKDGDKIKIFSRRLEDITPMYPDIADGVREAIKAKKAIVEGEIVAIDPDTGELRPFQELMQRRRKYDIEKMMKEIPTRLFLFDIIMKDDEDLTTRPLPYRRKVLESILEPNDRVVMSNYIASSDPDEIMNFFLQAIADGAEGVMIKAIHDESVYRAGVRGWLWVKLKRDYRSEMSDTVDLVAVGAFYGKGKRGGKLGTLLLAAYDPNNDVFKTVCKVGSGFTDEDINNMYDLFKPYIIDHRHPRVVSNLDADVWFEPVKVAEVIGAELTLSPAHTCCMDAVRKGAGISIRFPRFIRWRDDKGPEDATTEQELLEMYKRQLKKIEEKPQPEGEA</sequence>
<feature type="binding site" evidence="14">
    <location>
        <position position="271"/>
    </location>
    <ligand>
        <name>ATP</name>
        <dbReference type="ChEBI" id="CHEBI:30616"/>
    </ligand>
</feature>
<dbReference type="InterPro" id="IPR012310">
    <property type="entry name" value="DNA_ligase_ATP-dep_cent"/>
</dbReference>
<dbReference type="GO" id="GO:0006281">
    <property type="term" value="P:DNA repair"/>
    <property type="evidence" value="ECO:0007669"/>
    <property type="project" value="UniProtKB-UniRule"/>
</dbReference>
<evidence type="ECO:0000256" key="15">
    <source>
        <dbReference type="RuleBase" id="RU004196"/>
    </source>
</evidence>
<evidence type="ECO:0000256" key="1">
    <source>
        <dbReference type="ARBA" id="ARBA00007572"/>
    </source>
</evidence>
<dbReference type="AlphaFoldDB" id="D9Q2Q2"/>
<keyword evidence="7 14" id="KW-0547">Nucleotide-binding</keyword>
<dbReference type="EC" id="6.5.1.1" evidence="14"/>
<keyword evidence="4 14" id="KW-0132">Cell division</keyword>
<dbReference type="RefSeq" id="WP_013267102.1">
    <property type="nucleotide sequence ID" value="NC_014374.1"/>
</dbReference>
<keyword evidence="11 14" id="KW-0233">DNA recombination</keyword>
<evidence type="ECO:0000256" key="7">
    <source>
        <dbReference type="ARBA" id="ARBA00022741"/>
    </source>
</evidence>
<evidence type="ECO:0000313" key="18">
    <source>
        <dbReference type="Proteomes" id="UP000000346"/>
    </source>
</evidence>
<keyword evidence="12 14" id="KW-0234">DNA repair</keyword>
<keyword evidence="3 14" id="KW-0436">Ligase</keyword>
<evidence type="ECO:0000313" key="17">
    <source>
        <dbReference type="EMBL" id="ADL19590.1"/>
    </source>
</evidence>
<evidence type="ECO:0000256" key="3">
    <source>
        <dbReference type="ARBA" id="ARBA00022598"/>
    </source>
</evidence>
<dbReference type="InterPro" id="IPR012308">
    <property type="entry name" value="DNA_ligase_ATP-dep_N"/>
</dbReference>
<dbReference type="PROSITE" id="PS00697">
    <property type="entry name" value="DNA_LIGASE_A1"/>
    <property type="match status" value="1"/>
</dbReference>
<dbReference type="SUPFAM" id="SSF117018">
    <property type="entry name" value="ATP-dependent DNA ligase DNA-binding domain"/>
    <property type="match status" value="1"/>
</dbReference>
<keyword evidence="10 14" id="KW-0460">Magnesium</keyword>
<organism evidence="17 18">
    <name type="scientific">Acidilobus saccharovorans (strain DSM 16705 / JCM 18335 / VKM B-2471 / 345-15)</name>
    <dbReference type="NCBI Taxonomy" id="666510"/>
    <lineage>
        <taxon>Archaea</taxon>
        <taxon>Thermoproteota</taxon>
        <taxon>Thermoprotei</taxon>
        <taxon>Acidilobales</taxon>
        <taxon>Acidilobaceae</taxon>
        <taxon>Acidilobus</taxon>
    </lineage>
</organism>
<dbReference type="GO" id="GO:0003910">
    <property type="term" value="F:DNA ligase (ATP) activity"/>
    <property type="evidence" value="ECO:0007669"/>
    <property type="project" value="UniProtKB-UniRule"/>
</dbReference>
<feature type="binding site" evidence="14">
    <location>
        <position position="433"/>
    </location>
    <ligand>
        <name>ATP</name>
        <dbReference type="ChEBI" id="CHEBI:30616"/>
    </ligand>
</feature>
<feature type="binding site" evidence="14">
    <location>
        <position position="439"/>
    </location>
    <ligand>
        <name>ATP</name>
        <dbReference type="ChEBI" id="CHEBI:30616"/>
    </ligand>
</feature>
<dbReference type="NCBIfam" id="TIGR00574">
    <property type="entry name" value="dnl1"/>
    <property type="match status" value="1"/>
</dbReference>
<comment type="function">
    <text evidence="14">DNA ligase that seals nicks in double-stranded DNA during DNA replication, DNA recombination and DNA repair.</text>
</comment>
<dbReference type="STRING" id="666510.ASAC_1185"/>
<dbReference type="eggNOG" id="arCOG01347">
    <property type="taxonomic scope" value="Archaea"/>
</dbReference>
<evidence type="ECO:0000259" key="16">
    <source>
        <dbReference type="PROSITE" id="PS50160"/>
    </source>
</evidence>
<evidence type="ECO:0000256" key="13">
    <source>
        <dbReference type="ARBA" id="ARBA00023306"/>
    </source>
</evidence>
<reference evidence="17 18" key="1">
    <citation type="journal article" date="2010" name="Appl. Environ. Microbiol.">
        <title>The genome sequence of the crenarchaeon Acidilobus saccharovorans supports a new order, Acidilobales, and suggests an important ecological role in terrestrial acidic hot springs.</title>
        <authorList>
            <person name="Mardanov A.V."/>
            <person name="Svetlitchnyi V.A."/>
            <person name="Beletsky A.V."/>
            <person name="Prokofeva M.I."/>
            <person name="Bonch-Osmolovskaya E.A."/>
            <person name="Ravin N.V."/>
            <person name="Skryabin K.G."/>
        </authorList>
    </citation>
    <scope>NUCLEOTIDE SEQUENCE [LARGE SCALE GENOMIC DNA]</scope>
    <source>
        <strain evidence="18">DSM 16705 / JCM 18335 / VKM B-2471 / 345-15</strain>
    </source>
</reference>
<accession>D9Q2Q2</accession>
<proteinExistence type="inferred from homology"/>
<dbReference type="PANTHER" id="PTHR45674">
    <property type="entry name" value="DNA LIGASE 1/3 FAMILY MEMBER"/>
    <property type="match status" value="1"/>
</dbReference>
<evidence type="ECO:0000256" key="10">
    <source>
        <dbReference type="ARBA" id="ARBA00022842"/>
    </source>
</evidence>
<keyword evidence="13 14" id="KW-0131">Cell cycle</keyword>
<keyword evidence="5 14" id="KW-0235">DNA replication</keyword>
<dbReference type="HAMAP" id="MF_00407">
    <property type="entry name" value="DNA_ligase"/>
    <property type="match status" value="1"/>
</dbReference>
<dbReference type="InterPro" id="IPR000977">
    <property type="entry name" value="DNA_ligase_ATP-dep"/>
</dbReference>
<dbReference type="HOGENOM" id="CLU_005138_6_0_2"/>
<dbReference type="Gene3D" id="1.10.3260.10">
    <property type="entry name" value="DNA ligase, ATP-dependent, N-terminal domain"/>
    <property type="match status" value="1"/>
</dbReference>
<feature type="binding site" evidence="14">
    <location>
        <position position="356"/>
    </location>
    <ligand>
        <name>ATP</name>
        <dbReference type="ChEBI" id="CHEBI:30616"/>
    </ligand>
</feature>
<dbReference type="SUPFAM" id="SSF50249">
    <property type="entry name" value="Nucleic acid-binding proteins"/>
    <property type="match status" value="1"/>
</dbReference>
<evidence type="ECO:0000256" key="4">
    <source>
        <dbReference type="ARBA" id="ARBA00022618"/>
    </source>
</evidence>
<gene>
    <name evidence="14" type="primary">lig</name>
    <name evidence="17" type="ordered locus">ASAC_1185</name>
</gene>
<dbReference type="PROSITE" id="PS50160">
    <property type="entry name" value="DNA_LIGASE_A3"/>
    <property type="match status" value="1"/>
</dbReference>
<dbReference type="Pfam" id="PF04679">
    <property type="entry name" value="DNA_ligase_A_C"/>
    <property type="match status" value="1"/>
</dbReference>
<dbReference type="CDD" id="cd07901">
    <property type="entry name" value="Adenylation_DNA_ligase_Arch_LigB"/>
    <property type="match status" value="1"/>
</dbReference>
<evidence type="ECO:0000256" key="6">
    <source>
        <dbReference type="ARBA" id="ARBA00022723"/>
    </source>
</evidence>
<dbReference type="Gene3D" id="2.40.50.140">
    <property type="entry name" value="Nucleic acid-binding proteins"/>
    <property type="match status" value="1"/>
</dbReference>
<dbReference type="Pfam" id="PF04675">
    <property type="entry name" value="DNA_ligase_A_N"/>
    <property type="match status" value="1"/>
</dbReference>
<evidence type="ECO:0000256" key="9">
    <source>
        <dbReference type="ARBA" id="ARBA00022840"/>
    </source>
</evidence>
<evidence type="ECO:0000256" key="14">
    <source>
        <dbReference type="HAMAP-Rule" id="MF_00407"/>
    </source>
</evidence>
<dbReference type="InterPro" id="IPR012340">
    <property type="entry name" value="NA-bd_OB-fold"/>
</dbReference>
<dbReference type="FunCoup" id="D9Q2Q2">
    <property type="interactions" value="118"/>
</dbReference>
<keyword evidence="6 14" id="KW-0479">Metal-binding</keyword>
<dbReference type="OrthoDB" id="31274at2157"/>
<dbReference type="InParanoid" id="D9Q2Q2"/>
<dbReference type="GO" id="GO:0046872">
    <property type="term" value="F:metal ion binding"/>
    <property type="evidence" value="ECO:0007669"/>
    <property type="project" value="UniProtKB-KW"/>
</dbReference>
<evidence type="ECO:0000256" key="11">
    <source>
        <dbReference type="ARBA" id="ARBA00023172"/>
    </source>
</evidence>
<keyword evidence="9 14" id="KW-0067">ATP-binding</keyword>
<comment type="catalytic activity">
    <reaction evidence="14">
        <text>ATP + (deoxyribonucleotide)n-3'-hydroxyl + 5'-phospho-(deoxyribonucleotide)m = (deoxyribonucleotide)n+m + AMP + diphosphate.</text>
        <dbReference type="EC" id="6.5.1.1"/>
    </reaction>
</comment>
<dbReference type="SUPFAM" id="SSF56091">
    <property type="entry name" value="DNA ligase/mRNA capping enzyme, catalytic domain"/>
    <property type="match status" value="1"/>
</dbReference>
<dbReference type="FunFam" id="2.40.50.140:FF:000062">
    <property type="entry name" value="DNA ligase"/>
    <property type="match status" value="1"/>
</dbReference>
<dbReference type="GO" id="GO:0006273">
    <property type="term" value="P:lagging strand elongation"/>
    <property type="evidence" value="ECO:0007669"/>
    <property type="project" value="TreeGrafter"/>
</dbReference>
<dbReference type="PANTHER" id="PTHR45674:SF4">
    <property type="entry name" value="DNA LIGASE 1"/>
    <property type="match status" value="1"/>
</dbReference>
<feature type="active site" description="N6-AMP-lysine intermediate" evidence="14">
    <location>
        <position position="266"/>
    </location>
</feature>
<dbReference type="EMBL" id="CP001742">
    <property type="protein sequence ID" value="ADL19590.1"/>
    <property type="molecule type" value="Genomic_DNA"/>
</dbReference>
<dbReference type="FunFam" id="3.30.470.30:FF:000012">
    <property type="entry name" value="Probable DNA ligase"/>
    <property type="match status" value="1"/>
</dbReference>
<dbReference type="GO" id="GO:0051301">
    <property type="term" value="P:cell division"/>
    <property type="evidence" value="ECO:0007669"/>
    <property type="project" value="UniProtKB-KW"/>
</dbReference>
<keyword evidence="8 14" id="KW-0227">DNA damage</keyword>
<dbReference type="GeneID" id="9499438"/>
<comment type="cofactor">
    <cofactor evidence="14">
        <name>Mg(2+)</name>
        <dbReference type="ChEBI" id="CHEBI:18420"/>
    </cofactor>
</comment>
<dbReference type="InterPro" id="IPR016059">
    <property type="entry name" value="DNA_ligase_ATP-dep_CS"/>
</dbReference>
<dbReference type="InterPro" id="IPR036599">
    <property type="entry name" value="DNA_ligase_N_sf"/>
</dbReference>
<dbReference type="GO" id="GO:0071897">
    <property type="term" value="P:DNA biosynthetic process"/>
    <property type="evidence" value="ECO:0007669"/>
    <property type="project" value="InterPro"/>
</dbReference>
<dbReference type="Pfam" id="PF01068">
    <property type="entry name" value="DNA_ligase_A_M"/>
    <property type="match status" value="1"/>
</dbReference>
<comment type="similarity">
    <text evidence="1 14 15">Belongs to the ATP-dependent DNA ligase family.</text>
</comment>
<evidence type="ECO:0000256" key="2">
    <source>
        <dbReference type="ARBA" id="ARBA00013308"/>
    </source>
</evidence>